<name>A0A8C5PB10_9ANUR</name>
<dbReference type="Gene3D" id="6.10.140.140">
    <property type="match status" value="1"/>
</dbReference>
<dbReference type="OrthoDB" id="9892686at2759"/>
<sequence>MCCASDTCKPVLLGGPEDQGWETLLHNTHRADLHHEKKYRGSSNRFLQHDRDFPNMKMNKVINPLAQSILDLTLEIIYLLTGEDHLVVKIHKMDNIAHQMSGGYCRNHSPSMEPPLHKLIRERHNEQKILELSNQIIRLLTGEVPIRCEDVTVYLSMEEWEYVERHKDLYKDVMMEDHQPVTTPDKSESGDFHLPYTLSDFGTESVTSNEGECREIKKATNEPLADEERYIPEEDTYPTIEGSPMVYPLLIIKEEPSSCEEGNLSDRDLYKPQEHTQTEYPSTDTMEESPTYGEGNLTDTDMYEPPEHTQTECPPGRFDEYLKSRISSSESLTKSRKPDRCNDHHKANVSPAIIINTDLVTHNSTYTENSELSFEMGKVSCSEPDLVINERDSRDDEPFSPPACGESLNSESVLEDQHGHNEKQPFPYPEWEEHFTDRNTLERHQRIHTGKIEFKCSECGRCFTTASGLSTHETIHTGKNQFKCIECGKCFPWASSLARHKKTHTGHKPFRCHECGKCFSTKDKFIRHQQAHTGEKPFKCAECGKCFSQATNLARHKVIHTVGRLFKCQECGKCFTQALSLANHNRIHTGENPFRCLDCGKCFNQASSLANHKRSHTGGKKT</sequence>
<feature type="domain" description="C2H2-type" evidence="9">
    <location>
        <begin position="538"/>
        <end position="565"/>
    </location>
</feature>
<dbReference type="SUPFAM" id="SSF109640">
    <property type="entry name" value="KRAB domain (Kruppel-associated box)"/>
    <property type="match status" value="1"/>
</dbReference>
<dbReference type="SMART" id="SM00355">
    <property type="entry name" value="ZnF_C2H2"/>
    <property type="match status" value="7"/>
</dbReference>
<dbReference type="PROSITE" id="PS00028">
    <property type="entry name" value="ZINC_FINGER_C2H2_1"/>
    <property type="match status" value="6"/>
</dbReference>
<dbReference type="InterPro" id="IPR001909">
    <property type="entry name" value="KRAB"/>
</dbReference>
<accession>A0A8C5PB10</accession>
<evidence type="ECO:0000256" key="7">
    <source>
        <dbReference type="PROSITE-ProRule" id="PRU00042"/>
    </source>
</evidence>
<evidence type="ECO:0000256" key="1">
    <source>
        <dbReference type="ARBA" id="ARBA00006991"/>
    </source>
</evidence>
<comment type="similarity">
    <text evidence="1">Belongs to the krueppel C2H2-type zinc-finger protein family.</text>
</comment>
<feature type="region of interest" description="Disordered" evidence="8">
    <location>
        <begin position="258"/>
        <end position="318"/>
    </location>
</feature>
<dbReference type="AlphaFoldDB" id="A0A8C5PB10"/>
<feature type="domain" description="C2H2-type" evidence="9">
    <location>
        <begin position="566"/>
        <end position="593"/>
    </location>
</feature>
<keyword evidence="5" id="KW-0862">Zinc</keyword>
<dbReference type="SUPFAM" id="SSF57667">
    <property type="entry name" value="beta-beta-alpha zinc fingers"/>
    <property type="match status" value="4"/>
</dbReference>
<evidence type="ECO:0000313" key="11">
    <source>
        <dbReference type="Proteomes" id="UP000694569"/>
    </source>
</evidence>
<dbReference type="PANTHER" id="PTHR24377">
    <property type="entry name" value="IP01015P-RELATED"/>
    <property type="match status" value="1"/>
</dbReference>
<feature type="domain" description="C2H2-type" evidence="9">
    <location>
        <begin position="454"/>
        <end position="481"/>
    </location>
</feature>
<evidence type="ECO:0000259" key="9">
    <source>
        <dbReference type="PROSITE" id="PS50157"/>
    </source>
</evidence>
<dbReference type="GO" id="GO:0008270">
    <property type="term" value="F:zinc ion binding"/>
    <property type="evidence" value="ECO:0007669"/>
    <property type="project" value="UniProtKB-KW"/>
</dbReference>
<feature type="domain" description="C2H2-type" evidence="9">
    <location>
        <begin position="482"/>
        <end position="509"/>
    </location>
</feature>
<dbReference type="InterPro" id="IPR050826">
    <property type="entry name" value="Krueppel_C2H2_ZnFinger"/>
</dbReference>
<dbReference type="GO" id="GO:0006355">
    <property type="term" value="P:regulation of DNA-templated transcription"/>
    <property type="evidence" value="ECO:0007669"/>
    <property type="project" value="InterPro"/>
</dbReference>
<dbReference type="GeneTree" id="ENSGT00940000154715"/>
<keyword evidence="6" id="KW-0539">Nucleus</keyword>
<dbReference type="FunFam" id="3.30.160.60:FF:002343">
    <property type="entry name" value="Zinc finger protein 33A"/>
    <property type="match status" value="1"/>
</dbReference>
<evidence type="ECO:0000256" key="4">
    <source>
        <dbReference type="ARBA" id="ARBA00022771"/>
    </source>
</evidence>
<protein>
    <recommendedName>
        <fullName evidence="9">C2H2-type domain-containing protein</fullName>
    </recommendedName>
</protein>
<evidence type="ECO:0000256" key="6">
    <source>
        <dbReference type="ARBA" id="ARBA00023242"/>
    </source>
</evidence>
<dbReference type="InterPro" id="IPR013087">
    <property type="entry name" value="Znf_C2H2_type"/>
</dbReference>
<dbReference type="PROSITE" id="PS50157">
    <property type="entry name" value="ZINC_FINGER_C2H2_2"/>
    <property type="match status" value="6"/>
</dbReference>
<dbReference type="CDD" id="cd07765">
    <property type="entry name" value="KRAB_A-box"/>
    <property type="match status" value="1"/>
</dbReference>
<keyword evidence="4 7" id="KW-0863">Zinc-finger</keyword>
<dbReference type="Pfam" id="PF01352">
    <property type="entry name" value="KRAB"/>
    <property type="match status" value="1"/>
</dbReference>
<feature type="compositionally biased region" description="Basic and acidic residues" evidence="8">
    <location>
        <begin position="264"/>
        <end position="277"/>
    </location>
</feature>
<dbReference type="FunFam" id="3.30.160.60:FF:001119">
    <property type="entry name" value="zinc finger protein 408"/>
    <property type="match status" value="1"/>
</dbReference>
<dbReference type="Pfam" id="PF00096">
    <property type="entry name" value="zf-C2H2"/>
    <property type="match status" value="5"/>
</dbReference>
<keyword evidence="2" id="KW-0479">Metal-binding</keyword>
<evidence type="ECO:0000256" key="5">
    <source>
        <dbReference type="ARBA" id="ARBA00022833"/>
    </source>
</evidence>
<feature type="domain" description="C2H2-type" evidence="9">
    <location>
        <begin position="510"/>
        <end position="537"/>
    </location>
</feature>
<dbReference type="FunFam" id="3.30.160.60:FF:000688">
    <property type="entry name" value="zinc finger protein 197 isoform X1"/>
    <property type="match status" value="1"/>
</dbReference>
<evidence type="ECO:0000313" key="10">
    <source>
        <dbReference type="Ensembl" id="ENSLLEP00000009870.1"/>
    </source>
</evidence>
<dbReference type="Gene3D" id="3.30.160.60">
    <property type="entry name" value="Classic Zinc Finger"/>
    <property type="match status" value="7"/>
</dbReference>
<dbReference type="Proteomes" id="UP000694569">
    <property type="component" value="Unplaced"/>
</dbReference>
<feature type="region of interest" description="Disordered" evidence="8">
    <location>
        <begin position="391"/>
        <end position="429"/>
    </location>
</feature>
<keyword evidence="11" id="KW-1185">Reference proteome</keyword>
<dbReference type="Ensembl" id="ENSLLET00000010252.1">
    <property type="protein sequence ID" value="ENSLLEP00000009870.1"/>
    <property type="gene ID" value="ENSLLEG00000006253.1"/>
</dbReference>
<reference evidence="10" key="2">
    <citation type="submission" date="2025-09" db="UniProtKB">
        <authorList>
            <consortium name="Ensembl"/>
        </authorList>
    </citation>
    <scope>IDENTIFICATION</scope>
</reference>
<evidence type="ECO:0000256" key="2">
    <source>
        <dbReference type="ARBA" id="ARBA00022723"/>
    </source>
</evidence>
<feature type="domain" description="C2H2-type" evidence="9">
    <location>
        <begin position="594"/>
        <end position="621"/>
    </location>
</feature>
<dbReference type="FunFam" id="3.30.160.60:FF:000383">
    <property type="entry name" value="Uncharacterized protein"/>
    <property type="match status" value="1"/>
</dbReference>
<evidence type="ECO:0000256" key="3">
    <source>
        <dbReference type="ARBA" id="ARBA00022737"/>
    </source>
</evidence>
<keyword evidence="3" id="KW-0677">Repeat</keyword>
<proteinExistence type="inferred from homology"/>
<dbReference type="FunFam" id="3.30.160.60:FF:000624">
    <property type="entry name" value="zinc finger protein 697"/>
    <property type="match status" value="1"/>
</dbReference>
<dbReference type="InterPro" id="IPR036051">
    <property type="entry name" value="KRAB_dom_sf"/>
</dbReference>
<dbReference type="FunFam" id="3.30.160.60:FF:000358">
    <property type="entry name" value="zinc finger protein 24"/>
    <property type="match status" value="1"/>
</dbReference>
<organism evidence="10 11">
    <name type="scientific">Leptobrachium leishanense</name>
    <name type="common">Leishan spiny toad</name>
    <dbReference type="NCBI Taxonomy" id="445787"/>
    <lineage>
        <taxon>Eukaryota</taxon>
        <taxon>Metazoa</taxon>
        <taxon>Chordata</taxon>
        <taxon>Craniata</taxon>
        <taxon>Vertebrata</taxon>
        <taxon>Euteleostomi</taxon>
        <taxon>Amphibia</taxon>
        <taxon>Batrachia</taxon>
        <taxon>Anura</taxon>
        <taxon>Pelobatoidea</taxon>
        <taxon>Megophryidae</taxon>
        <taxon>Leptobrachium</taxon>
    </lineage>
</organism>
<reference evidence="10" key="1">
    <citation type="submission" date="2025-08" db="UniProtKB">
        <authorList>
            <consortium name="Ensembl"/>
        </authorList>
    </citation>
    <scope>IDENTIFICATION</scope>
</reference>
<evidence type="ECO:0000256" key="8">
    <source>
        <dbReference type="SAM" id="MobiDB-lite"/>
    </source>
</evidence>
<dbReference type="InterPro" id="IPR036236">
    <property type="entry name" value="Znf_C2H2_sf"/>
</dbReference>